<dbReference type="SUPFAM" id="SSF56672">
    <property type="entry name" value="DNA/RNA polymerases"/>
    <property type="match status" value="1"/>
</dbReference>
<keyword evidence="3" id="KW-0695">RNA-directed DNA polymerase</keyword>
<keyword evidence="4" id="KW-1185">Reference proteome</keyword>
<organism evidence="3 4">
    <name type="scientific">Thiothrix nivea (strain ATCC 35100 / DSM 5205 / JP2)</name>
    <dbReference type="NCBI Taxonomy" id="870187"/>
    <lineage>
        <taxon>Bacteria</taxon>
        <taxon>Pseudomonadati</taxon>
        <taxon>Pseudomonadota</taxon>
        <taxon>Gammaproteobacteria</taxon>
        <taxon>Thiotrichales</taxon>
        <taxon>Thiotrichaceae</taxon>
        <taxon>Thiothrix</taxon>
    </lineage>
</organism>
<dbReference type="InterPro" id="IPR000477">
    <property type="entry name" value="RT_dom"/>
</dbReference>
<sequence length="359" mass="42397">MTKAKPFDIPKRWVWEACLQVKRNRGAAGIDQQSMQQFEENQSKNLYRLWNQLSSGSYFPPAVKAVPIPKKSGGERILGIPTITDRIAQTGVKRVFEPLVEPHFIRDSYGYRPGRSAHDAMQVVKWRCWEYDWVVEFDIKGLFDHIDHERLMRAVHKHCEIRWVVLYIERWLTAPMQYADGMQQNRTKGTPQGGVISPVLANLFLHYALDRWIRQELRSVRLCRYADDGVVHCKSKAQAEYALRKISRRLVECGLEIHPGKTRIVYCKDINRQGNHDHTEFTFLGYSFRPRKSVDKYGRIYPNFTPAASPQALKSMRQTVRSWHLQLKCDKSLFDLSRMFNPILRGWWQYYGRFYRKRR</sequence>
<dbReference type="Pfam" id="PF00078">
    <property type="entry name" value="RVT_1"/>
    <property type="match status" value="1"/>
</dbReference>
<dbReference type="InterPro" id="IPR051083">
    <property type="entry name" value="GrpII_Intron_Splice-Mob/Def"/>
</dbReference>
<dbReference type="OrthoDB" id="9793236at2"/>
<dbReference type="Proteomes" id="UP000005317">
    <property type="component" value="Unassembled WGS sequence"/>
</dbReference>
<dbReference type="PROSITE" id="PS50878">
    <property type="entry name" value="RT_POL"/>
    <property type="match status" value="1"/>
</dbReference>
<keyword evidence="3" id="KW-0808">Transferase</keyword>
<dbReference type="GO" id="GO:0003964">
    <property type="term" value="F:RNA-directed DNA polymerase activity"/>
    <property type="evidence" value="ECO:0007669"/>
    <property type="project" value="UniProtKB-KW"/>
</dbReference>
<feature type="domain" description="Reverse transcriptase" evidence="2">
    <location>
        <begin position="49"/>
        <end position="288"/>
    </location>
</feature>
<dbReference type="InterPro" id="IPR030931">
    <property type="entry name" value="Group_II_RT_mat"/>
</dbReference>
<protein>
    <submittedName>
        <fullName evidence="3">RNA-directed DNA polymerase (Reverse transcriptase)</fullName>
    </submittedName>
</protein>
<dbReference type="Gene3D" id="3.30.70.270">
    <property type="match status" value="1"/>
</dbReference>
<dbReference type="AlphaFoldDB" id="A0A656HFH2"/>
<dbReference type="PANTHER" id="PTHR34047">
    <property type="entry name" value="NUCLEAR INTRON MATURASE 1, MITOCHONDRIAL-RELATED"/>
    <property type="match status" value="1"/>
</dbReference>
<name>A0A656HFH2_THINJ</name>
<accession>A0A656HFH2</accession>
<dbReference type="PANTHER" id="PTHR34047:SF3">
    <property type="entry name" value="BLR2052 PROTEIN"/>
    <property type="match status" value="1"/>
</dbReference>
<keyword evidence="3" id="KW-0548">Nucleotidyltransferase</keyword>
<dbReference type="InterPro" id="IPR013597">
    <property type="entry name" value="Mat_intron_G2"/>
</dbReference>
<evidence type="ECO:0000256" key="1">
    <source>
        <dbReference type="ARBA" id="ARBA00034120"/>
    </source>
</evidence>
<gene>
    <name evidence="3" type="ORF">Thini_1661</name>
</gene>
<dbReference type="NCBIfam" id="TIGR04416">
    <property type="entry name" value="group_II_RT_mat"/>
    <property type="match status" value="1"/>
</dbReference>
<dbReference type="InterPro" id="IPR043502">
    <property type="entry name" value="DNA/RNA_pol_sf"/>
</dbReference>
<dbReference type="InterPro" id="IPR043128">
    <property type="entry name" value="Rev_trsase/Diguanyl_cyclase"/>
</dbReference>
<proteinExistence type="inferred from homology"/>
<evidence type="ECO:0000259" key="2">
    <source>
        <dbReference type="PROSITE" id="PS50878"/>
    </source>
</evidence>
<evidence type="ECO:0000313" key="3">
    <source>
        <dbReference type="EMBL" id="EIJ34246.1"/>
    </source>
</evidence>
<reference evidence="4" key="1">
    <citation type="journal article" date="2011" name="Stand. Genomic Sci.">
        <title>Genome sequence of the filamentous, gliding Thiothrix nivea neotype strain (JP2(T)).</title>
        <authorList>
            <person name="Lapidus A."/>
            <person name="Nolan M."/>
            <person name="Lucas S."/>
            <person name="Glavina Del Rio T."/>
            <person name="Tice H."/>
            <person name="Cheng J.F."/>
            <person name="Tapia R."/>
            <person name="Han C."/>
            <person name="Goodwin L."/>
            <person name="Pitluck S."/>
            <person name="Liolios K."/>
            <person name="Pagani I."/>
            <person name="Ivanova N."/>
            <person name="Huntemann M."/>
            <person name="Mavromatis K."/>
            <person name="Mikhailova N."/>
            <person name="Pati A."/>
            <person name="Chen A."/>
            <person name="Palaniappan K."/>
            <person name="Land M."/>
            <person name="Brambilla E.M."/>
            <person name="Rohde M."/>
            <person name="Abt B."/>
            <person name="Verbarg S."/>
            <person name="Goker M."/>
            <person name="Bristow J."/>
            <person name="Eisen J.A."/>
            <person name="Markowitz V."/>
            <person name="Hugenholtz P."/>
            <person name="Kyrpides N.C."/>
            <person name="Klenk H.P."/>
            <person name="Woyke T."/>
        </authorList>
    </citation>
    <scope>NUCLEOTIDE SEQUENCE [LARGE SCALE GENOMIC DNA]</scope>
    <source>
        <strain evidence="4">ATCC 35100 / DSM 5205 / JP2</strain>
    </source>
</reference>
<dbReference type="RefSeq" id="WP_002708182.1">
    <property type="nucleotide sequence ID" value="NZ_JH651384.1"/>
</dbReference>
<evidence type="ECO:0000313" key="4">
    <source>
        <dbReference type="Proteomes" id="UP000005317"/>
    </source>
</evidence>
<comment type="similarity">
    <text evidence="1">Belongs to the bacterial reverse transcriptase family.</text>
</comment>
<dbReference type="EMBL" id="JH651384">
    <property type="protein sequence ID" value="EIJ34246.1"/>
    <property type="molecule type" value="Genomic_DNA"/>
</dbReference>
<dbReference type="CDD" id="cd01651">
    <property type="entry name" value="RT_G2_intron"/>
    <property type="match status" value="1"/>
</dbReference>
<dbReference type="Pfam" id="PF08388">
    <property type="entry name" value="GIIM"/>
    <property type="match status" value="1"/>
</dbReference>